<organism evidence="1 2">
    <name type="scientific">Entomophthora muscae</name>
    <dbReference type="NCBI Taxonomy" id="34485"/>
    <lineage>
        <taxon>Eukaryota</taxon>
        <taxon>Fungi</taxon>
        <taxon>Fungi incertae sedis</taxon>
        <taxon>Zoopagomycota</taxon>
        <taxon>Entomophthoromycotina</taxon>
        <taxon>Entomophthoromycetes</taxon>
        <taxon>Entomophthorales</taxon>
        <taxon>Entomophthoraceae</taxon>
        <taxon>Entomophthora</taxon>
    </lineage>
</organism>
<accession>A0ACC2S1V5</accession>
<protein>
    <submittedName>
        <fullName evidence="1">Uncharacterized protein</fullName>
    </submittedName>
</protein>
<name>A0ACC2S1V5_9FUNG</name>
<dbReference type="EMBL" id="QTSX02005975">
    <property type="protein sequence ID" value="KAJ9056280.1"/>
    <property type="molecule type" value="Genomic_DNA"/>
</dbReference>
<evidence type="ECO:0000313" key="2">
    <source>
        <dbReference type="Proteomes" id="UP001165960"/>
    </source>
</evidence>
<sequence>MCHKTTSPHCIVASEPFELLPNQGWAGNGTQFIKFHTSIPSPNNLKSPCMSDLKNIQAVEGSYHTSLNEQNLTTLLCPSEHFCVFESYLHSNQTWAFNKTNFKHPSSLAQHLKNLVQSSIYHLVVRGPASGTIGFRAIQYRAKYTLKRKYHLYQRFKQVNVFENCQVYLPTGAHDGVLTFNPN</sequence>
<proteinExistence type="predicted"/>
<gene>
    <name evidence="1" type="ORF">DSO57_1034797</name>
</gene>
<keyword evidence="2" id="KW-1185">Reference proteome</keyword>
<reference evidence="1" key="1">
    <citation type="submission" date="2022-04" db="EMBL/GenBank/DDBJ databases">
        <title>Genome of the entomopathogenic fungus Entomophthora muscae.</title>
        <authorList>
            <person name="Elya C."/>
            <person name="Lovett B.R."/>
            <person name="Lee E."/>
            <person name="Macias A.M."/>
            <person name="Hajek A.E."/>
            <person name="De Bivort B.L."/>
            <person name="Kasson M.T."/>
            <person name="De Fine Licht H.H."/>
            <person name="Stajich J.E."/>
        </authorList>
    </citation>
    <scope>NUCLEOTIDE SEQUENCE</scope>
    <source>
        <strain evidence="1">Berkeley</strain>
    </source>
</reference>
<comment type="caution">
    <text evidence="1">The sequence shown here is derived from an EMBL/GenBank/DDBJ whole genome shotgun (WGS) entry which is preliminary data.</text>
</comment>
<evidence type="ECO:0000313" key="1">
    <source>
        <dbReference type="EMBL" id="KAJ9056280.1"/>
    </source>
</evidence>
<dbReference type="Proteomes" id="UP001165960">
    <property type="component" value="Unassembled WGS sequence"/>
</dbReference>